<feature type="transmembrane region" description="Helical" evidence="1">
    <location>
        <begin position="48"/>
        <end position="67"/>
    </location>
</feature>
<gene>
    <name evidence="2" type="ORF">ODALV1_LOCUS8614</name>
    <name evidence="3" type="ORF">ODALV1_LOCUS8617</name>
</gene>
<evidence type="ECO:0000256" key="1">
    <source>
        <dbReference type="SAM" id="Phobius"/>
    </source>
</evidence>
<keyword evidence="1" id="KW-0812">Transmembrane</keyword>
<evidence type="ECO:0000313" key="2">
    <source>
        <dbReference type="EMBL" id="CAL8093845.1"/>
    </source>
</evidence>
<keyword evidence="1" id="KW-0472">Membrane</keyword>
<name>A0ABP1QAQ5_9HEXA</name>
<feature type="transmembrane region" description="Helical" evidence="1">
    <location>
        <begin position="378"/>
        <end position="402"/>
    </location>
</feature>
<proteinExistence type="predicted"/>
<keyword evidence="4" id="KW-1185">Reference proteome</keyword>
<keyword evidence="1" id="KW-1133">Transmembrane helix</keyword>
<feature type="transmembrane region" description="Helical" evidence="1">
    <location>
        <begin position="414"/>
        <end position="438"/>
    </location>
</feature>
<evidence type="ECO:0000313" key="3">
    <source>
        <dbReference type="EMBL" id="CAL8093854.1"/>
    </source>
</evidence>
<feature type="transmembrane region" description="Helical" evidence="1">
    <location>
        <begin position="190"/>
        <end position="213"/>
    </location>
</feature>
<sequence length="508" mass="58200">MGFQGFGIGYINVQILYQKLLRFDMPFVYSSHSAALIPNPKLKNRRQMPLWIILNSIMIGLWIYCIFHLGRLLKQAEKVSKVDAEQLIAYWFYVATFAQQLISAYTFERDPVSVTRMVSQTFHLSGIKDVGLPTPERLLEFPEIFCYIVAGGFLCFPSIFVAIPLLRSYDPISIHMKYFIPSNLDKLRRILASICYFIITFLTMVSCSSYILLAMSTTHAFETLTKRLLTMTNSKRYTKRDHNESELWKRLTMRSAEKLVNISQPLIVRLNSTNGIVLPFNINDAKEKDGPQFNQLFHRPNFSISSAFKQNGIYPNQYTNTTIMKDLKEYTIPQAAWNDSSLRVQPPKYSSIEKFRRVHFFHNQVQMLITVSNKSVEAFVPVMNGVGMSICMVLSVAIIKIFNVLPTLTGTKALYAFLGIVTFGTVIAIMLGLITFFFKHASEPSLYSRKYINYWRNQPLPSLRRRQARAMSEIAFNIGPFGKSAKRGALSEMQKISEFTITLLLGLD</sequence>
<comment type="caution">
    <text evidence="3">The sequence shown here is derived from an EMBL/GenBank/DDBJ whole genome shotgun (WGS) entry which is preliminary data.</text>
</comment>
<evidence type="ECO:0000313" key="4">
    <source>
        <dbReference type="Proteomes" id="UP001642540"/>
    </source>
</evidence>
<protein>
    <submittedName>
        <fullName evidence="3">Uncharacterized protein</fullName>
    </submittedName>
</protein>
<accession>A0ABP1QAQ5</accession>
<feature type="transmembrane region" description="Helical" evidence="1">
    <location>
        <begin position="88"/>
        <end position="107"/>
    </location>
</feature>
<feature type="transmembrane region" description="Helical" evidence="1">
    <location>
        <begin position="144"/>
        <end position="169"/>
    </location>
</feature>
<reference evidence="3 4" key="1">
    <citation type="submission" date="2024-08" db="EMBL/GenBank/DDBJ databases">
        <authorList>
            <person name="Cucini C."/>
            <person name="Frati F."/>
        </authorList>
    </citation>
    <scope>NUCLEOTIDE SEQUENCE [LARGE SCALE GENOMIC DNA]</scope>
</reference>
<dbReference type="EMBL" id="CAXLJM020000026">
    <property type="protein sequence ID" value="CAL8093854.1"/>
    <property type="molecule type" value="Genomic_DNA"/>
</dbReference>
<dbReference type="Proteomes" id="UP001642540">
    <property type="component" value="Unassembled WGS sequence"/>
</dbReference>
<dbReference type="EMBL" id="CAXLJM020000026">
    <property type="protein sequence ID" value="CAL8093845.1"/>
    <property type="molecule type" value="Genomic_DNA"/>
</dbReference>
<organism evidence="3 4">
    <name type="scientific">Orchesella dallaii</name>
    <dbReference type="NCBI Taxonomy" id="48710"/>
    <lineage>
        <taxon>Eukaryota</taxon>
        <taxon>Metazoa</taxon>
        <taxon>Ecdysozoa</taxon>
        <taxon>Arthropoda</taxon>
        <taxon>Hexapoda</taxon>
        <taxon>Collembola</taxon>
        <taxon>Entomobryomorpha</taxon>
        <taxon>Entomobryoidea</taxon>
        <taxon>Orchesellidae</taxon>
        <taxon>Orchesellinae</taxon>
        <taxon>Orchesella</taxon>
    </lineage>
</organism>